<gene>
    <name evidence="1" type="ORF">IW19_12645</name>
</gene>
<name>A0A085ZPF7_9FLAO</name>
<dbReference type="RefSeq" id="WP_035684537.1">
    <property type="nucleotide sequence ID" value="NZ_JPRL01000001.1"/>
</dbReference>
<dbReference type="eggNOG" id="ENOG50340UF">
    <property type="taxonomic scope" value="Bacteria"/>
</dbReference>
<comment type="caution">
    <text evidence="1">The sequence shown here is derived from an EMBL/GenBank/DDBJ whole genome shotgun (WGS) entry which is preliminary data.</text>
</comment>
<accession>A0A085ZPF7</accession>
<dbReference type="OrthoDB" id="1364137at2"/>
<keyword evidence="2" id="KW-1185">Reference proteome</keyword>
<organism evidence="1 2">
    <name type="scientific">Flavobacterium reichenbachii</name>
    <dbReference type="NCBI Taxonomy" id="362418"/>
    <lineage>
        <taxon>Bacteria</taxon>
        <taxon>Pseudomonadati</taxon>
        <taxon>Bacteroidota</taxon>
        <taxon>Flavobacteriia</taxon>
        <taxon>Flavobacteriales</taxon>
        <taxon>Flavobacteriaceae</taxon>
        <taxon>Flavobacterium</taxon>
    </lineage>
</organism>
<dbReference type="AlphaFoldDB" id="A0A085ZPF7"/>
<evidence type="ECO:0000313" key="1">
    <source>
        <dbReference type="EMBL" id="KFF06321.1"/>
    </source>
</evidence>
<evidence type="ECO:0000313" key="2">
    <source>
        <dbReference type="Proteomes" id="UP000028715"/>
    </source>
</evidence>
<dbReference type="STRING" id="362418.IW19_12645"/>
<proteinExistence type="predicted"/>
<dbReference type="Proteomes" id="UP000028715">
    <property type="component" value="Unassembled WGS sequence"/>
</dbReference>
<reference evidence="1 2" key="1">
    <citation type="submission" date="2014-07" db="EMBL/GenBank/DDBJ databases">
        <title>Genome of Flavobacterium reichenbachii LMG 25512.</title>
        <authorList>
            <person name="Stropko S.J."/>
            <person name="Pipes S.E."/>
            <person name="Newman J.D."/>
        </authorList>
    </citation>
    <scope>NUCLEOTIDE SEQUENCE [LARGE SCALE GENOMIC DNA]</scope>
    <source>
        <strain evidence="1 2">LMG 25512</strain>
    </source>
</reference>
<dbReference type="EMBL" id="JPRL01000001">
    <property type="protein sequence ID" value="KFF06321.1"/>
    <property type="molecule type" value="Genomic_DNA"/>
</dbReference>
<sequence>METTSRTMEIAQTILEQIKHTDRTALMAWGAKNFSAISESKEFEGGLAFQVNGLLHKGWVKVCLRWVDDYTIIFMNKNREVVRTFEGAYCDMLVDVIDWIEGK</sequence>
<protein>
    <submittedName>
        <fullName evidence="1">Uncharacterized protein</fullName>
    </submittedName>
</protein>